<dbReference type="EC" id="3.4.13.22" evidence="10"/>
<dbReference type="Pfam" id="PF09587">
    <property type="entry name" value="PGA_cap"/>
    <property type="match status" value="1"/>
</dbReference>
<evidence type="ECO:0000256" key="1">
    <source>
        <dbReference type="ARBA" id="ARBA00001362"/>
    </source>
</evidence>
<dbReference type="SMART" id="SM00854">
    <property type="entry name" value="PGA_cap"/>
    <property type="match status" value="1"/>
</dbReference>
<feature type="domain" description="Capsule synthesis protein CapA" evidence="11">
    <location>
        <begin position="221"/>
        <end position="460"/>
    </location>
</feature>
<name>A0A1G7TP03_9FIRM</name>
<dbReference type="PANTHER" id="PTHR33393:SF11">
    <property type="entry name" value="POLYGLUTAMINE SYNTHESIS ACCESSORY PROTEIN RV0574C-RELATED"/>
    <property type="match status" value="1"/>
</dbReference>
<dbReference type="Pfam" id="PF01427">
    <property type="entry name" value="Peptidase_M15"/>
    <property type="match status" value="1"/>
</dbReference>
<proteinExistence type="inferred from homology"/>
<dbReference type="InterPro" id="IPR019079">
    <property type="entry name" value="Capsule_synth_CapA"/>
</dbReference>
<evidence type="ECO:0000256" key="10">
    <source>
        <dbReference type="HAMAP-Rule" id="MF_01924"/>
    </source>
</evidence>
<evidence type="ECO:0000256" key="6">
    <source>
        <dbReference type="ARBA" id="ARBA00022833"/>
    </source>
</evidence>
<dbReference type="CDD" id="cd14840">
    <property type="entry name" value="D-Ala-D-Ala_dipeptidase_Aad"/>
    <property type="match status" value="1"/>
</dbReference>
<dbReference type="InterPro" id="IPR009045">
    <property type="entry name" value="Zn_M74/Hedgehog-like"/>
</dbReference>
<evidence type="ECO:0000259" key="11">
    <source>
        <dbReference type="SMART" id="SM00854"/>
    </source>
</evidence>
<dbReference type="InterPro" id="IPR000755">
    <property type="entry name" value="A_A_dipeptidase"/>
</dbReference>
<keyword evidence="5 10" id="KW-0378">Hydrolase</keyword>
<dbReference type="OrthoDB" id="9810906at2"/>
<evidence type="ECO:0000256" key="3">
    <source>
        <dbReference type="ARBA" id="ARBA00022670"/>
    </source>
</evidence>
<feature type="binding site" evidence="10">
    <location>
        <position position="139"/>
    </location>
    <ligand>
        <name>Zn(2+)</name>
        <dbReference type="ChEBI" id="CHEBI:29105"/>
        <note>catalytic</note>
    </ligand>
</feature>
<comment type="function">
    <text evidence="10">Catalyzes hydrolysis of the D-alanyl-D-alanine dipeptide.</text>
</comment>
<keyword evidence="13" id="KW-1185">Reference proteome</keyword>
<keyword evidence="8 10" id="KW-0482">Metalloprotease</keyword>
<dbReference type="HAMAP" id="MF_01924">
    <property type="entry name" value="A_A_dipeptidase"/>
    <property type="match status" value="1"/>
</dbReference>
<evidence type="ECO:0000256" key="4">
    <source>
        <dbReference type="ARBA" id="ARBA00022723"/>
    </source>
</evidence>
<dbReference type="GO" id="GO:0006508">
    <property type="term" value="P:proteolysis"/>
    <property type="evidence" value="ECO:0007669"/>
    <property type="project" value="UniProtKB-KW"/>
</dbReference>
<dbReference type="Gene3D" id="3.30.1380.10">
    <property type="match status" value="1"/>
</dbReference>
<keyword evidence="3 10" id="KW-0645">Protease</keyword>
<keyword evidence="7 10" id="KW-0224">Dipeptidase</keyword>
<sequence>MLNRFLPCLIILILVFGYSGQVQATKILGYSLSQENKSKFVEVQQIVPSVVIDLKYATSNNFTHSKLYESPAAKLRLGTAEKLKKVAEEIEKKGYRLKIWDAYRSPEVQFALWNLIPDSRFIANPYKGYSSHSRGSAVDLTLIDNQGNELVMPTGFDDFTEHAARVNDNENAKYLKEVMTKNGFKALASEWWHFDDLDTYEPVAIAQKSSLKTINNEVRISVSAIGDVTLGQDERFLYEGSFNQYYTLKGTEYFFSGVKKILAEDDLTIANLEGPLTEATDKPNKSSQGTRAFFFKGNPHYTAILKDGSVEAVNLANNHSMDFLNKGYEDTVATLDHAKISSFGDQKVTVYEKEGVKIGLIGLNTLGPIEEGVNLDNLILQLKTQIETLKEEKTSMIIVSFHWGQENKYFPTQVQRKLGQLAIDQGADLVLGHHPHVIQKYENYKGRCIVYSLGNFVFGGNPNPWYKYTEIFRQQYDFVDGKLVELSSPQIIPCKLSAGYRPEPSK</sequence>
<evidence type="ECO:0000256" key="8">
    <source>
        <dbReference type="ARBA" id="ARBA00023049"/>
    </source>
</evidence>
<dbReference type="GO" id="GO:0160237">
    <property type="term" value="F:D-Ala-D-Ala dipeptidase activity"/>
    <property type="evidence" value="ECO:0007669"/>
    <property type="project" value="UniProtKB-EC"/>
</dbReference>
<evidence type="ECO:0000313" key="12">
    <source>
        <dbReference type="EMBL" id="SDG37056.1"/>
    </source>
</evidence>
<feature type="binding site" evidence="10">
    <location>
        <position position="132"/>
    </location>
    <ligand>
        <name>Zn(2+)</name>
        <dbReference type="ChEBI" id="CHEBI:29105"/>
        <note>catalytic</note>
    </ligand>
</feature>
<dbReference type="RefSeq" id="WP_092329819.1">
    <property type="nucleotide sequence ID" value="NZ_FNCP01000002.1"/>
</dbReference>
<dbReference type="PANTHER" id="PTHR33393">
    <property type="entry name" value="POLYGLUTAMINE SYNTHESIS ACCESSORY PROTEIN RV0574C-RELATED"/>
    <property type="match status" value="1"/>
</dbReference>
<evidence type="ECO:0000256" key="7">
    <source>
        <dbReference type="ARBA" id="ARBA00022997"/>
    </source>
</evidence>
<dbReference type="Gene3D" id="3.60.21.10">
    <property type="match status" value="1"/>
</dbReference>
<comment type="cofactor">
    <cofactor evidence="10">
        <name>Zn(2+)</name>
        <dbReference type="ChEBI" id="CHEBI:29105"/>
    </cofactor>
    <text evidence="10">Binds 1 zinc ion per subunit.</text>
</comment>
<reference evidence="13" key="1">
    <citation type="submission" date="2016-10" db="EMBL/GenBank/DDBJ databases">
        <authorList>
            <person name="Varghese N."/>
            <person name="Submissions S."/>
        </authorList>
    </citation>
    <scope>NUCLEOTIDE SEQUENCE [LARGE SCALE GENOMIC DNA]</scope>
    <source>
        <strain evidence="13">DSM 8344</strain>
    </source>
</reference>
<gene>
    <name evidence="12" type="ORF">SAMN05443529_102304</name>
</gene>
<organism evidence="12 13">
    <name type="scientific">Desulfosporosinus hippei DSM 8344</name>
    <dbReference type="NCBI Taxonomy" id="1121419"/>
    <lineage>
        <taxon>Bacteria</taxon>
        <taxon>Bacillati</taxon>
        <taxon>Bacillota</taxon>
        <taxon>Clostridia</taxon>
        <taxon>Eubacteriales</taxon>
        <taxon>Desulfitobacteriaceae</taxon>
        <taxon>Desulfosporosinus</taxon>
    </lineage>
</organism>
<comment type="catalytic activity">
    <reaction evidence="1 10">
        <text>D-alanyl-D-alanine + H2O = 2 D-alanine</text>
        <dbReference type="Rhea" id="RHEA:20661"/>
        <dbReference type="ChEBI" id="CHEBI:15377"/>
        <dbReference type="ChEBI" id="CHEBI:57416"/>
        <dbReference type="ChEBI" id="CHEBI:57822"/>
        <dbReference type="EC" id="3.4.13.22"/>
    </reaction>
</comment>
<dbReference type="EMBL" id="FNCP01000002">
    <property type="protein sequence ID" value="SDG37056.1"/>
    <property type="molecule type" value="Genomic_DNA"/>
</dbReference>
<comment type="similarity">
    <text evidence="10">Belongs to the peptidase M15D family.</text>
</comment>
<dbReference type="SUPFAM" id="SSF55166">
    <property type="entry name" value="Hedgehog/DD-peptidase"/>
    <property type="match status" value="1"/>
</dbReference>
<dbReference type="GO" id="GO:0071555">
    <property type="term" value="P:cell wall organization"/>
    <property type="evidence" value="ECO:0007669"/>
    <property type="project" value="UniProtKB-KW"/>
</dbReference>
<evidence type="ECO:0000256" key="5">
    <source>
        <dbReference type="ARBA" id="ARBA00022801"/>
    </source>
</evidence>
<dbReference type="InterPro" id="IPR052169">
    <property type="entry name" value="CW_Biosynth-Accessory"/>
</dbReference>
<keyword evidence="4 10" id="KW-0479">Metal-binding</keyword>
<dbReference type="AlphaFoldDB" id="A0A1G7TP03"/>
<feature type="active site" description="Proton donor/acceptor" evidence="10">
    <location>
        <position position="190"/>
    </location>
</feature>
<dbReference type="STRING" id="1121419.SAMN05443529_102304"/>
<dbReference type="CDD" id="cd07381">
    <property type="entry name" value="MPP_CapA"/>
    <property type="match status" value="1"/>
</dbReference>
<dbReference type="GO" id="GO:0008270">
    <property type="term" value="F:zinc ion binding"/>
    <property type="evidence" value="ECO:0007669"/>
    <property type="project" value="UniProtKB-UniRule"/>
</dbReference>
<evidence type="ECO:0000313" key="13">
    <source>
        <dbReference type="Proteomes" id="UP000198656"/>
    </source>
</evidence>
<keyword evidence="9" id="KW-0961">Cell wall biogenesis/degradation</keyword>
<keyword evidence="6 10" id="KW-0862">Zinc</keyword>
<dbReference type="SUPFAM" id="SSF56300">
    <property type="entry name" value="Metallo-dependent phosphatases"/>
    <property type="match status" value="1"/>
</dbReference>
<dbReference type="Proteomes" id="UP000198656">
    <property type="component" value="Unassembled WGS sequence"/>
</dbReference>
<comment type="similarity">
    <text evidence="2">Belongs to the CapA family.</text>
</comment>
<dbReference type="InterPro" id="IPR029052">
    <property type="entry name" value="Metallo-depent_PP-like"/>
</dbReference>
<protein>
    <recommendedName>
        <fullName evidence="10">D-alanyl-D-alanine dipeptidase</fullName>
        <shortName evidence="10">D-Ala-D-Ala dipeptidase</shortName>
        <ecNumber evidence="10">3.4.13.22</ecNumber>
    </recommendedName>
</protein>
<feature type="site" description="Transition state stabilizer" evidence="10">
    <location>
        <position position="104"/>
    </location>
</feature>
<dbReference type="GO" id="GO:0008237">
    <property type="term" value="F:metallopeptidase activity"/>
    <property type="evidence" value="ECO:0007669"/>
    <property type="project" value="UniProtKB-KW"/>
</dbReference>
<evidence type="ECO:0000256" key="2">
    <source>
        <dbReference type="ARBA" id="ARBA00005662"/>
    </source>
</evidence>
<accession>A0A1G7TP03</accession>
<feature type="binding site" evidence="10">
    <location>
        <position position="193"/>
    </location>
    <ligand>
        <name>Zn(2+)</name>
        <dbReference type="ChEBI" id="CHEBI:29105"/>
        <note>catalytic</note>
    </ligand>
</feature>
<evidence type="ECO:0000256" key="9">
    <source>
        <dbReference type="ARBA" id="ARBA00023316"/>
    </source>
</evidence>